<feature type="domain" description="Phthiocerol/phthiodiolone dimycocerosyl transferase C-terminal" evidence="14">
    <location>
        <begin position="198"/>
        <end position="399"/>
    </location>
</feature>
<evidence type="ECO:0000256" key="8">
    <source>
        <dbReference type="ARBA" id="ARBA00022679"/>
    </source>
</evidence>
<comment type="catalytic activity">
    <reaction evidence="3">
        <text>2 a mycocerosyl-[mycocerosic acid synthase] + a phthiodiolone = a dimycocerosyl phthiodiolone + 2 holo-[mycocerosic acid synthase].</text>
        <dbReference type="EC" id="2.3.1.282"/>
    </reaction>
</comment>
<dbReference type="Gene3D" id="3.30.559.10">
    <property type="entry name" value="Chloramphenicol acetyltransferase-like domain"/>
    <property type="match status" value="1"/>
</dbReference>
<evidence type="ECO:0000256" key="12">
    <source>
        <dbReference type="ARBA" id="ARBA00033407"/>
    </source>
</evidence>
<comment type="similarity">
    <text evidence="4">Belongs to the acyltransferase PapA5 family.</text>
</comment>
<comment type="catalytic activity">
    <reaction evidence="1">
        <text>2 a mycocerosyl-[mycocerosic acid synthase] + a phthiocerol = a dimycocerosyl phthiocerol + 2 holo-[mycocerosic acid synthase].</text>
        <dbReference type="EC" id="2.3.1.282"/>
    </reaction>
</comment>
<protein>
    <recommendedName>
        <fullName evidence="6">Phthiocerol/phthiodiolone dimycocerosyl transferase</fullName>
        <ecNumber evidence="5">2.3.1.282</ecNumber>
    </recommendedName>
    <alternativeName>
        <fullName evidence="12">Acyltransferase PapA5</fullName>
    </alternativeName>
    <alternativeName>
        <fullName evidence="10">Phthiocerol/phthiodiolone O-acyltransferase</fullName>
    </alternativeName>
    <alternativeName>
        <fullName evidence="11">Polyketide synthase-associated protein A5</fullName>
    </alternativeName>
</protein>
<keyword evidence="8" id="KW-0808">Transferase</keyword>
<sequence>MTQTLARRKLAPTEAIYRHNAITTIATAVGTGAFDIPALTAAFEALRKEYPVLVGRIEDSPEGPWFVQPEEPPPAIVRVLEGDPDALVVGPEATLDPTAGLVALRVVHGRGRFRMSLLIHHGVYDACGVVFLVWRLLTQYEAVLSSGMPLPASPQQPPAPLEEVFEERGIEQGPLSGLEKLLTLGPEAFQTAAPASRGAPRPVQVLLSVEETTRLRAAAKARGLSMHGAIVGTLLLVEYELAGRPEEIVVPVLTLVDVRDRIVPPLPPLDGSVMLGTAIGVVRVTAESDPFELGASIVEQLTEDLESGLVQQSHLHIPTLLTGIAQAQEKGVAPVPAHMISLSNVGVIPTFPNLPGLAIEGVLGENGSLSSLPGDGESRPDPKQHNHGYMVSSYNGRMSFYFKARGVDSSVPDEEIPWVVALRGAIARVIAS</sequence>
<dbReference type="eggNOG" id="COG1020">
    <property type="taxonomic scope" value="Bacteria"/>
</dbReference>
<dbReference type="EMBL" id="ACZI02000002">
    <property type="protein sequence ID" value="EFV12776.1"/>
    <property type="molecule type" value="Genomic_DNA"/>
</dbReference>
<evidence type="ECO:0000256" key="3">
    <source>
        <dbReference type="ARBA" id="ARBA00001907"/>
    </source>
</evidence>
<organism evidence="15 16">
    <name type="scientific">Segniliparus rugosus (strain ATCC BAA-974 / DSM 45345 / CCUG 50838 / CIP 108380 / JCM 13579 / CDC 945)</name>
    <dbReference type="NCBI Taxonomy" id="679197"/>
    <lineage>
        <taxon>Bacteria</taxon>
        <taxon>Bacillati</taxon>
        <taxon>Actinomycetota</taxon>
        <taxon>Actinomycetes</taxon>
        <taxon>Mycobacteriales</taxon>
        <taxon>Segniliparaceae</taxon>
        <taxon>Segniliparus</taxon>
    </lineage>
</organism>
<evidence type="ECO:0000256" key="2">
    <source>
        <dbReference type="ARBA" id="ARBA00000625"/>
    </source>
</evidence>
<feature type="region of interest" description="Disordered" evidence="13">
    <location>
        <begin position="368"/>
        <end position="389"/>
    </location>
</feature>
<evidence type="ECO:0000256" key="6">
    <source>
        <dbReference type="ARBA" id="ARBA00013449"/>
    </source>
</evidence>
<keyword evidence="16" id="KW-1185">Reference proteome</keyword>
<dbReference type="Proteomes" id="UP000004816">
    <property type="component" value="Unassembled WGS sequence"/>
</dbReference>
<dbReference type="Gene3D" id="3.30.559.30">
    <property type="entry name" value="Nonribosomal peptide synthetase, condensation domain"/>
    <property type="match status" value="1"/>
</dbReference>
<keyword evidence="9" id="KW-0012">Acyltransferase</keyword>
<dbReference type="Pfam" id="PF16911">
    <property type="entry name" value="PapA_C"/>
    <property type="match status" value="1"/>
</dbReference>
<evidence type="ECO:0000256" key="10">
    <source>
        <dbReference type="ARBA" id="ARBA00030465"/>
    </source>
</evidence>
<dbReference type="InterPro" id="IPR031641">
    <property type="entry name" value="PapA_C"/>
</dbReference>
<keyword evidence="7" id="KW-0444">Lipid biosynthesis</keyword>
<evidence type="ECO:0000256" key="7">
    <source>
        <dbReference type="ARBA" id="ARBA00022516"/>
    </source>
</evidence>
<dbReference type="AlphaFoldDB" id="E5XS99"/>
<evidence type="ECO:0000313" key="15">
    <source>
        <dbReference type="EMBL" id="EFV12776.1"/>
    </source>
</evidence>
<evidence type="ECO:0000256" key="11">
    <source>
        <dbReference type="ARBA" id="ARBA00032317"/>
    </source>
</evidence>
<evidence type="ECO:0000313" key="16">
    <source>
        <dbReference type="Proteomes" id="UP000004816"/>
    </source>
</evidence>
<name>E5XS99_SEGRC</name>
<comment type="catalytic activity">
    <reaction evidence="2">
        <text>2 a mycocerosyl-[mycocerosic acid synthase] + a phenolphthiocerol = a dimycocerosyl phenolphthiocerol + 2 holo-[mycocerosic acid synthase].</text>
        <dbReference type="EC" id="2.3.1.282"/>
    </reaction>
</comment>
<dbReference type="GO" id="GO:0016746">
    <property type="term" value="F:acyltransferase activity"/>
    <property type="evidence" value="ECO:0007669"/>
    <property type="project" value="UniProtKB-KW"/>
</dbReference>
<evidence type="ECO:0000256" key="4">
    <source>
        <dbReference type="ARBA" id="ARBA00006558"/>
    </source>
</evidence>
<keyword evidence="7" id="KW-0443">Lipid metabolism</keyword>
<dbReference type="HOGENOM" id="CLU_050374_0_0_11"/>
<dbReference type="OrthoDB" id="3318646at2"/>
<dbReference type="InterPro" id="IPR023213">
    <property type="entry name" value="CAT-like_dom_sf"/>
</dbReference>
<accession>E5XS99</accession>
<evidence type="ECO:0000259" key="14">
    <source>
        <dbReference type="Pfam" id="PF16911"/>
    </source>
</evidence>
<gene>
    <name evidence="15" type="ORF">HMPREF9336_02371</name>
</gene>
<evidence type="ECO:0000256" key="5">
    <source>
        <dbReference type="ARBA" id="ARBA00012866"/>
    </source>
</evidence>
<proteinExistence type="inferred from homology"/>
<reference evidence="15 16" key="1">
    <citation type="journal article" date="2011" name="Stand. Genomic Sci.">
        <title>High quality draft genome sequence of Segniliparus rugosus CDC 945(T)= (ATCC BAA-974(T)).</title>
        <authorList>
            <person name="Earl A.M."/>
            <person name="Desjardins C.A."/>
            <person name="Fitzgerald M.G."/>
            <person name="Arachchi H.M."/>
            <person name="Zeng Q."/>
            <person name="Mehta T."/>
            <person name="Griggs A."/>
            <person name="Birren B.W."/>
            <person name="Toney N.C."/>
            <person name="Carr J."/>
            <person name="Posey J."/>
            <person name="Butler W.R."/>
        </authorList>
    </citation>
    <scope>NUCLEOTIDE SEQUENCE [LARGE SCALE GENOMIC DNA]</scope>
    <source>
        <strain evidence="16">ATCC BAA-974 / DSM 45345 / CCUG 50838 / CIP 108380 / JCM 13579 / CDC 945</strain>
    </source>
</reference>
<comment type="caution">
    <text evidence="15">The sequence shown here is derived from an EMBL/GenBank/DDBJ whole genome shotgun (WGS) entry which is preliminary data.</text>
</comment>
<dbReference type="SUPFAM" id="SSF52777">
    <property type="entry name" value="CoA-dependent acyltransferases"/>
    <property type="match status" value="2"/>
</dbReference>
<evidence type="ECO:0000256" key="13">
    <source>
        <dbReference type="SAM" id="MobiDB-lite"/>
    </source>
</evidence>
<dbReference type="RefSeq" id="WP_007470640.1">
    <property type="nucleotide sequence ID" value="NZ_KI391953.1"/>
</dbReference>
<evidence type="ECO:0000256" key="9">
    <source>
        <dbReference type="ARBA" id="ARBA00023315"/>
    </source>
</evidence>
<evidence type="ECO:0000256" key="1">
    <source>
        <dbReference type="ARBA" id="ARBA00000026"/>
    </source>
</evidence>
<dbReference type="EC" id="2.3.1.282" evidence="5"/>
<dbReference type="STRING" id="679197.HMPREF9336_02371"/>